<keyword evidence="5" id="KW-0472">Membrane</keyword>
<organism evidence="10 11">
    <name type="scientific">Scylla paramamosain</name>
    <name type="common">Mud crab</name>
    <dbReference type="NCBI Taxonomy" id="85552"/>
    <lineage>
        <taxon>Eukaryota</taxon>
        <taxon>Metazoa</taxon>
        <taxon>Ecdysozoa</taxon>
        <taxon>Arthropoda</taxon>
        <taxon>Crustacea</taxon>
        <taxon>Multicrustacea</taxon>
        <taxon>Malacostraca</taxon>
        <taxon>Eumalacostraca</taxon>
        <taxon>Eucarida</taxon>
        <taxon>Decapoda</taxon>
        <taxon>Pleocyemata</taxon>
        <taxon>Brachyura</taxon>
        <taxon>Eubrachyura</taxon>
        <taxon>Portunoidea</taxon>
        <taxon>Portunidae</taxon>
        <taxon>Portuninae</taxon>
        <taxon>Scylla</taxon>
    </lineage>
</organism>
<feature type="domain" description="Ig-like" evidence="9">
    <location>
        <begin position="268"/>
        <end position="364"/>
    </location>
</feature>
<keyword evidence="7" id="KW-0325">Glycoprotein</keyword>
<dbReference type="SMART" id="SM00409">
    <property type="entry name" value="IG"/>
    <property type="match status" value="3"/>
</dbReference>
<sequence>MVASEIQSIKGDYLISILEVTMVPAGGCLFASLVLSVVVSAATSYNNIGTYPPAHLNEVGTSEPEPDFGDVIKNVTVALGREAVLSCIVDNLGDYKVGWLRTDTQTILSLHKKVVTHNTRISVTHSEPRTWNLHIRAVKEEDRGCYMCQINTSTMKKTVGCVDVHVPPNIIDEETSGDILVRDGDSVSLVCTARGYPEPKILWRREDNEKIMLRQGRGNKSKVDEVEGRFLNLTRVRRKQMGAYRCIAMNEVPPAVMKRIIVNVSFEPTIHVPNQLVATPLGKDLRLSCHVEAFPKPITFWRINNDIMIINGPKYKVEESSWTYHTNMSLLIRNVEKADIGIYTCVARNSISQAEGQIRTYEIDPPVPATHRPTTDRGPPGGNVFSNALDHSAKPSGLHKNHVDEEYHQHKMTEDTSQISINKGKRKDLHGLTLDLDSARNPAHRPALSGAGVRVSATAGLLPLCLLLRVSAHWF</sequence>
<comment type="caution">
    <text evidence="10">The sequence shown here is derived from an EMBL/GenBank/DDBJ whole genome shotgun (WGS) entry which is preliminary data.</text>
</comment>
<dbReference type="InterPro" id="IPR003598">
    <property type="entry name" value="Ig_sub2"/>
</dbReference>
<evidence type="ECO:0000256" key="6">
    <source>
        <dbReference type="ARBA" id="ARBA00023157"/>
    </source>
</evidence>
<dbReference type="PROSITE" id="PS50835">
    <property type="entry name" value="IG_LIKE"/>
    <property type="match status" value="3"/>
</dbReference>
<dbReference type="CDD" id="cd00096">
    <property type="entry name" value="Ig"/>
    <property type="match status" value="1"/>
</dbReference>
<dbReference type="Pfam" id="PF00047">
    <property type="entry name" value="ig"/>
    <property type="match status" value="1"/>
</dbReference>
<dbReference type="SMART" id="SM00408">
    <property type="entry name" value="IGc2"/>
    <property type="match status" value="3"/>
</dbReference>
<dbReference type="PANTHER" id="PTHR12231:SF105">
    <property type="entry name" value="LACHESIN-LIKE PROTEIN"/>
    <property type="match status" value="1"/>
</dbReference>
<dbReference type="FunFam" id="2.60.40.10:FF:000328">
    <property type="entry name" value="CLUMA_CG000981, isoform A"/>
    <property type="match status" value="1"/>
</dbReference>
<dbReference type="EMBL" id="JARAKH010000032">
    <property type="protein sequence ID" value="KAK8385772.1"/>
    <property type="molecule type" value="Genomic_DNA"/>
</dbReference>
<name>A0AAW0TH65_SCYPA</name>
<dbReference type="InterPro" id="IPR013151">
    <property type="entry name" value="Immunoglobulin_dom"/>
</dbReference>
<protein>
    <recommendedName>
        <fullName evidence="9">Ig-like domain-containing protein</fullName>
    </recommendedName>
</protein>
<evidence type="ECO:0000256" key="5">
    <source>
        <dbReference type="ARBA" id="ARBA00023136"/>
    </source>
</evidence>
<gene>
    <name evidence="10" type="ORF">O3P69_016501</name>
</gene>
<dbReference type="Proteomes" id="UP001487740">
    <property type="component" value="Unassembled WGS sequence"/>
</dbReference>
<keyword evidence="3" id="KW-0732">Signal</keyword>
<evidence type="ECO:0000256" key="2">
    <source>
        <dbReference type="ARBA" id="ARBA00022475"/>
    </source>
</evidence>
<dbReference type="InterPro" id="IPR003599">
    <property type="entry name" value="Ig_sub"/>
</dbReference>
<feature type="domain" description="Ig-like" evidence="9">
    <location>
        <begin position="66"/>
        <end position="160"/>
    </location>
</feature>
<keyword evidence="4" id="KW-0677">Repeat</keyword>
<evidence type="ECO:0000256" key="8">
    <source>
        <dbReference type="ARBA" id="ARBA00023319"/>
    </source>
</evidence>
<evidence type="ECO:0000256" key="7">
    <source>
        <dbReference type="ARBA" id="ARBA00023180"/>
    </source>
</evidence>
<evidence type="ECO:0000256" key="3">
    <source>
        <dbReference type="ARBA" id="ARBA00022729"/>
    </source>
</evidence>
<keyword evidence="2" id="KW-1003">Cell membrane</keyword>
<reference evidence="10 11" key="1">
    <citation type="submission" date="2023-03" db="EMBL/GenBank/DDBJ databases">
        <title>High-quality genome of Scylla paramamosain provides insights in environmental adaptation.</title>
        <authorList>
            <person name="Zhang L."/>
        </authorList>
    </citation>
    <scope>NUCLEOTIDE SEQUENCE [LARGE SCALE GENOMIC DNA]</scope>
    <source>
        <strain evidence="10">LZ_2023a</strain>
        <tissue evidence="10">Muscle</tissue>
    </source>
</reference>
<evidence type="ECO:0000313" key="10">
    <source>
        <dbReference type="EMBL" id="KAK8385772.1"/>
    </source>
</evidence>
<keyword evidence="8" id="KW-0393">Immunoglobulin domain</keyword>
<dbReference type="PANTHER" id="PTHR12231">
    <property type="entry name" value="CTX-RELATED TYPE I TRANSMEMBRANE PROTEIN"/>
    <property type="match status" value="1"/>
</dbReference>
<feature type="domain" description="Ig-like" evidence="9">
    <location>
        <begin position="168"/>
        <end position="262"/>
    </location>
</feature>
<dbReference type="Gene3D" id="2.60.40.10">
    <property type="entry name" value="Immunoglobulins"/>
    <property type="match status" value="3"/>
</dbReference>
<evidence type="ECO:0000259" key="9">
    <source>
        <dbReference type="PROSITE" id="PS50835"/>
    </source>
</evidence>
<evidence type="ECO:0000313" key="11">
    <source>
        <dbReference type="Proteomes" id="UP001487740"/>
    </source>
</evidence>
<keyword evidence="6" id="KW-1015">Disulfide bond</keyword>
<dbReference type="InterPro" id="IPR036179">
    <property type="entry name" value="Ig-like_dom_sf"/>
</dbReference>
<keyword evidence="11" id="KW-1185">Reference proteome</keyword>
<dbReference type="FunFam" id="2.60.40.10:FF:000032">
    <property type="entry name" value="palladin isoform X1"/>
    <property type="match status" value="1"/>
</dbReference>
<dbReference type="GO" id="GO:0043005">
    <property type="term" value="C:neuron projection"/>
    <property type="evidence" value="ECO:0007669"/>
    <property type="project" value="TreeGrafter"/>
</dbReference>
<dbReference type="InterPro" id="IPR007110">
    <property type="entry name" value="Ig-like_dom"/>
</dbReference>
<dbReference type="GO" id="GO:0005886">
    <property type="term" value="C:plasma membrane"/>
    <property type="evidence" value="ECO:0007669"/>
    <property type="project" value="UniProtKB-SubCell"/>
</dbReference>
<dbReference type="Pfam" id="PF13927">
    <property type="entry name" value="Ig_3"/>
    <property type="match status" value="2"/>
</dbReference>
<dbReference type="AlphaFoldDB" id="A0AAW0TH65"/>
<accession>A0AAW0TH65</accession>
<comment type="subcellular location">
    <subcellularLocation>
        <location evidence="1">Cell membrane</location>
    </subcellularLocation>
</comment>
<evidence type="ECO:0000256" key="1">
    <source>
        <dbReference type="ARBA" id="ARBA00004236"/>
    </source>
</evidence>
<dbReference type="SUPFAM" id="SSF48726">
    <property type="entry name" value="Immunoglobulin"/>
    <property type="match status" value="3"/>
</dbReference>
<dbReference type="InterPro" id="IPR013783">
    <property type="entry name" value="Ig-like_fold"/>
</dbReference>
<proteinExistence type="predicted"/>
<evidence type="ECO:0000256" key="4">
    <source>
        <dbReference type="ARBA" id="ARBA00022737"/>
    </source>
</evidence>
<dbReference type="InterPro" id="IPR051170">
    <property type="entry name" value="Neural/epithelial_adhesion"/>
</dbReference>